<reference evidence="7 8" key="1">
    <citation type="journal article" date="2014" name="BMC Genomics">
        <title>Comparative genomics of the major fungal agents of human and animal Sporotrichosis: Sporothrix schenckii and Sporothrix brasiliensis.</title>
        <authorList>
            <person name="Teixeira M.M."/>
            <person name="de Almeida L.G."/>
            <person name="Kubitschek-Barreira P."/>
            <person name="Alves F.L."/>
            <person name="Kioshima E.S."/>
            <person name="Abadio A.K."/>
            <person name="Fernandes L."/>
            <person name="Derengowski L.S."/>
            <person name="Ferreira K.S."/>
            <person name="Souza R.C."/>
            <person name="Ruiz J.C."/>
            <person name="de Andrade N.C."/>
            <person name="Paes H.C."/>
            <person name="Nicola A.M."/>
            <person name="Albuquerque P."/>
            <person name="Gerber A.L."/>
            <person name="Martins V.P."/>
            <person name="Peconick L.D."/>
            <person name="Neto A.V."/>
            <person name="Chaucanez C.B."/>
            <person name="Silva P.A."/>
            <person name="Cunha O.L."/>
            <person name="de Oliveira F.F."/>
            <person name="dos Santos T.C."/>
            <person name="Barros A.L."/>
            <person name="Soares M.A."/>
            <person name="de Oliveira L.M."/>
            <person name="Marini M.M."/>
            <person name="Villalobos-Duno H."/>
            <person name="Cunha M.M."/>
            <person name="de Hoog S."/>
            <person name="da Silveira J.F."/>
            <person name="Henrissat B."/>
            <person name="Nino-Vega G.A."/>
            <person name="Cisalpino P.S."/>
            <person name="Mora-Montes H.M."/>
            <person name="Almeida S.R."/>
            <person name="Stajich J.E."/>
            <person name="Lopes-Bezerra L.M."/>
            <person name="Vasconcelos A.T."/>
            <person name="Felipe M.S."/>
        </authorList>
    </citation>
    <scope>NUCLEOTIDE SEQUENCE [LARGE SCALE GENOMIC DNA]</scope>
    <source>
        <strain evidence="7 8">1099-18</strain>
    </source>
</reference>
<accession>A0A0F2MGV4</accession>
<comment type="caution">
    <text evidence="7">The sequence shown here is derived from an EMBL/GenBank/DDBJ whole genome shotgun (WGS) entry which is preliminary data.</text>
</comment>
<keyword evidence="3 6" id="KW-0812">Transmembrane</keyword>
<dbReference type="PIRSF" id="PIRSF006060">
    <property type="entry name" value="AA_transporter"/>
    <property type="match status" value="1"/>
</dbReference>
<evidence type="ECO:0000256" key="1">
    <source>
        <dbReference type="ARBA" id="ARBA00004141"/>
    </source>
</evidence>
<dbReference type="PANTHER" id="PTHR45649">
    <property type="entry name" value="AMINO-ACID PERMEASE BAT1"/>
    <property type="match status" value="1"/>
</dbReference>
<proteinExistence type="predicted"/>
<evidence type="ECO:0000256" key="4">
    <source>
        <dbReference type="ARBA" id="ARBA00022989"/>
    </source>
</evidence>
<dbReference type="OrthoDB" id="3257095at2759"/>
<dbReference type="Proteomes" id="UP000033710">
    <property type="component" value="Unassembled WGS sequence"/>
</dbReference>
<sequence>MSDTTSNKEFIEMSSDRVNNKEFIEMSSDRVDNKEYVEMSSERAVFETNKIDAKGGTEADAREMSMLGRTQVLNRNFRFLSTLGFACTLMSTWEIALMTTSFGLINGGKAGLVWGYLIVWVGYMLVFASIAEMASMAPTSGGQYHWVSEFAPPRAQKFFSYTIGWVSVLGWQTGLASLAFLAGTMIQGLLVLAQPTYAFENWHGTLLVIGITAFCIVFNTFLAGRLPIVEGTVLVVHVLGFFAVLVPLWVLAPRSTPADVFGTFGNLGGWDTTGLAFMVGLLSPVYTLIGADSTVHMSEEVRDASRVLPRAIMWAATINGSMGWVMLITFCFTMGGVLDIVDTPTGYPFIAAFFNATNSIAGTAVMTSILIVNVTSACISTVATVSRQTWSFARDCGLPFSDVIAHVKPGWNIPLNAVLLTFSITALLSLINIGSSVAFNAIGSLAVSALLGTYLISFTFLILRRLRGPALPASRWSLGRYGLAVNVGAVMYLSVVWVFVFFPQSKDVTLTTMNWNVVIFVGTMLFSVVYYFAYGHKRYMAPVSLVRRQE</sequence>
<feature type="transmembrane region" description="Helical" evidence="6">
    <location>
        <begin position="117"/>
        <end position="137"/>
    </location>
</feature>
<dbReference type="GO" id="GO:0016020">
    <property type="term" value="C:membrane"/>
    <property type="evidence" value="ECO:0007669"/>
    <property type="project" value="UniProtKB-SubCell"/>
</dbReference>
<reference evidence="7 8" key="2">
    <citation type="journal article" date="2015" name="Eukaryot. Cell">
        <title>Asexual propagation of a virulent clone complex in a human and feline outbreak of sporotrichosis.</title>
        <authorList>
            <person name="Teixeira Mde M."/>
            <person name="Rodrigues A.M."/>
            <person name="Tsui C.K."/>
            <person name="de Almeida L.G."/>
            <person name="Van Diepeningen A.D."/>
            <person name="van den Ende B.G."/>
            <person name="Fernandes G.F."/>
            <person name="Kano R."/>
            <person name="Hamelin R.C."/>
            <person name="Lopes-Bezerra L.M."/>
            <person name="Vasconcelos A.T."/>
            <person name="de Hoog S."/>
            <person name="de Camargo Z.P."/>
            <person name="Felipe M.S."/>
        </authorList>
    </citation>
    <scope>NUCLEOTIDE SEQUENCE [LARGE SCALE GENOMIC DNA]</scope>
    <source>
        <strain evidence="7 8">1099-18</strain>
    </source>
</reference>
<dbReference type="PANTHER" id="PTHR45649:SF41">
    <property type="entry name" value="TRANSPORTER, PUTATIVE (EUROFUNG)-RELATED"/>
    <property type="match status" value="1"/>
</dbReference>
<feature type="transmembrane region" description="Helical" evidence="6">
    <location>
        <begin position="349"/>
        <end position="372"/>
    </location>
</feature>
<evidence type="ECO:0000256" key="5">
    <source>
        <dbReference type="ARBA" id="ARBA00023136"/>
    </source>
</evidence>
<feature type="transmembrane region" description="Helical" evidence="6">
    <location>
        <begin position="413"/>
        <end position="431"/>
    </location>
</feature>
<dbReference type="RefSeq" id="XP_016590975.1">
    <property type="nucleotide sequence ID" value="XM_016734027.1"/>
</dbReference>
<feature type="transmembrane region" description="Helical" evidence="6">
    <location>
        <begin position="312"/>
        <end position="337"/>
    </location>
</feature>
<organism evidence="7 8">
    <name type="scientific">Sporothrix schenckii 1099-18</name>
    <dbReference type="NCBI Taxonomy" id="1397361"/>
    <lineage>
        <taxon>Eukaryota</taxon>
        <taxon>Fungi</taxon>
        <taxon>Dikarya</taxon>
        <taxon>Ascomycota</taxon>
        <taxon>Pezizomycotina</taxon>
        <taxon>Sordariomycetes</taxon>
        <taxon>Sordariomycetidae</taxon>
        <taxon>Ophiostomatales</taxon>
        <taxon>Ophiostomataceae</taxon>
        <taxon>Sporothrix</taxon>
    </lineage>
</organism>
<feature type="transmembrane region" description="Helical" evidence="6">
    <location>
        <begin position="437"/>
        <end position="463"/>
    </location>
</feature>
<dbReference type="GeneID" id="27669304"/>
<feature type="transmembrane region" description="Helical" evidence="6">
    <location>
        <begin position="79"/>
        <end position="105"/>
    </location>
</feature>
<evidence type="ECO:0000256" key="3">
    <source>
        <dbReference type="ARBA" id="ARBA00022692"/>
    </source>
</evidence>
<dbReference type="Gene3D" id="1.20.1740.10">
    <property type="entry name" value="Amino acid/polyamine transporter I"/>
    <property type="match status" value="1"/>
</dbReference>
<feature type="transmembrane region" description="Helical" evidence="6">
    <location>
        <begin position="514"/>
        <end position="533"/>
    </location>
</feature>
<dbReference type="VEuPathDB" id="FungiDB:SPSK_07363"/>
<feature type="transmembrane region" description="Helical" evidence="6">
    <location>
        <begin position="272"/>
        <end position="291"/>
    </location>
</feature>
<dbReference type="Pfam" id="PF13520">
    <property type="entry name" value="AA_permease_2"/>
    <property type="match status" value="1"/>
</dbReference>
<evidence type="ECO:0000313" key="8">
    <source>
        <dbReference type="Proteomes" id="UP000033710"/>
    </source>
</evidence>
<keyword evidence="5 6" id="KW-0472">Membrane</keyword>
<dbReference type="GO" id="GO:0022857">
    <property type="term" value="F:transmembrane transporter activity"/>
    <property type="evidence" value="ECO:0007669"/>
    <property type="project" value="InterPro"/>
</dbReference>
<dbReference type="InterPro" id="IPR002293">
    <property type="entry name" value="AA/rel_permease1"/>
</dbReference>
<feature type="transmembrane region" description="Helical" evidence="6">
    <location>
        <begin position="202"/>
        <end position="222"/>
    </location>
</feature>
<evidence type="ECO:0000256" key="2">
    <source>
        <dbReference type="ARBA" id="ARBA00022448"/>
    </source>
</evidence>
<gene>
    <name evidence="7" type="ORF">SPSK_07363</name>
</gene>
<name>A0A0F2MGV4_SPOSC</name>
<dbReference type="KEGG" id="ssck:SPSK_07363"/>
<keyword evidence="4 6" id="KW-1133">Transmembrane helix</keyword>
<evidence type="ECO:0000256" key="6">
    <source>
        <dbReference type="SAM" id="Phobius"/>
    </source>
</evidence>
<evidence type="ECO:0000313" key="7">
    <source>
        <dbReference type="EMBL" id="KJR88299.1"/>
    </source>
</evidence>
<feature type="transmembrane region" description="Helical" evidence="6">
    <location>
        <begin position="234"/>
        <end position="252"/>
    </location>
</feature>
<feature type="transmembrane region" description="Helical" evidence="6">
    <location>
        <begin position="483"/>
        <end position="502"/>
    </location>
</feature>
<feature type="transmembrane region" description="Helical" evidence="6">
    <location>
        <begin position="158"/>
        <end position="182"/>
    </location>
</feature>
<keyword evidence="2" id="KW-0813">Transport</keyword>
<dbReference type="AlphaFoldDB" id="A0A0F2MGV4"/>
<comment type="subcellular location">
    <subcellularLocation>
        <location evidence="1">Membrane</location>
        <topology evidence="1">Multi-pass membrane protein</topology>
    </subcellularLocation>
</comment>
<protein>
    <submittedName>
        <fullName evidence="7">Amino acid permease</fullName>
    </submittedName>
</protein>
<dbReference type="EMBL" id="AXCR01000004">
    <property type="protein sequence ID" value="KJR88299.1"/>
    <property type="molecule type" value="Genomic_DNA"/>
</dbReference>